<dbReference type="AlphaFoldDB" id="A0A1M7AWD6"/>
<reference evidence="1 2" key="1">
    <citation type="submission" date="2016-11" db="EMBL/GenBank/DDBJ databases">
        <authorList>
            <person name="Jaros S."/>
            <person name="Januszkiewicz K."/>
            <person name="Wedrychowicz H."/>
        </authorList>
    </citation>
    <scope>NUCLEOTIDE SEQUENCE [LARGE SCALE GENOMIC DNA]</scope>
    <source>
        <strain evidence="1 2">DSM 43832</strain>
    </source>
</reference>
<evidence type="ECO:0000313" key="1">
    <source>
        <dbReference type="EMBL" id="SHL46729.1"/>
    </source>
</evidence>
<organism evidence="1 2">
    <name type="scientific">Pseudonocardia thermophila</name>
    <dbReference type="NCBI Taxonomy" id="1848"/>
    <lineage>
        <taxon>Bacteria</taxon>
        <taxon>Bacillati</taxon>
        <taxon>Actinomycetota</taxon>
        <taxon>Actinomycetes</taxon>
        <taxon>Pseudonocardiales</taxon>
        <taxon>Pseudonocardiaceae</taxon>
        <taxon>Pseudonocardia</taxon>
    </lineage>
</organism>
<sequence>MTAEQPTVAPAEPQSKAGQLGLNAAGVPGGISAVPVGTIVAGGLVWDPSDAEPHSASIGYALAAETAAAAAVEVEAGAS</sequence>
<dbReference type="RefSeq" id="WP_073460383.1">
    <property type="nucleotide sequence ID" value="NZ_FRAP01000030.1"/>
</dbReference>
<protein>
    <submittedName>
        <fullName evidence="1">Uncharacterized protein</fullName>
    </submittedName>
</protein>
<name>A0A1M7AWD6_PSETH</name>
<evidence type="ECO:0000313" key="2">
    <source>
        <dbReference type="Proteomes" id="UP000184363"/>
    </source>
</evidence>
<proteinExistence type="predicted"/>
<keyword evidence="2" id="KW-1185">Reference proteome</keyword>
<dbReference type="Proteomes" id="UP000184363">
    <property type="component" value="Unassembled WGS sequence"/>
</dbReference>
<dbReference type="EMBL" id="FRAP01000030">
    <property type="protein sequence ID" value="SHL46729.1"/>
    <property type="molecule type" value="Genomic_DNA"/>
</dbReference>
<accession>A0A1M7AWD6</accession>
<gene>
    <name evidence="1" type="ORF">SAMN05443637_13030</name>
</gene>
<dbReference type="STRING" id="1848.SAMN05443637_13030"/>